<organism evidence="1 2">
    <name type="scientific">Araneus ventricosus</name>
    <name type="common">Orbweaver spider</name>
    <name type="synonym">Epeira ventricosa</name>
    <dbReference type="NCBI Taxonomy" id="182803"/>
    <lineage>
        <taxon>Eukaryota</taxon>
        <taxon>Metazoa</taxon>
        <taxon>Ecdysozoa</taxon>
        <taxon>Arthropoda</taxon>
        <taxon>Chelicerata</taxon>
        <taxon>Arachnida</taxon>
        <taxon>Araneae</taxon>
        <taxon>Araneomorphae</taxon>
        <taxon>Entelegynae</taxon>
        <taxon>Araneoidea</taxon>
        <taxon>Araneidae</taxon>
        <taxon>Araneus</taxon>
    </lineage>
</organism>
<dbReference type="PANTHER" id="PTHR46114:SF1">
    <property type="entry name" value="ZAD DOMAIN-CONTAINING PROTEIN"/>
    <property type="match status" value="1"/>
</dbReference>
<evidence type="ECO:0000313" key="2">
    <source>
        <dbReference type="Proteomes" id="UP000499080"/>
    </source>
</evidence>
<dbReference type="OrthoDB" id="6537955at2759"/>
<dbReference type="Proteomes" id="UP000499080">
    <property type="component" value="Unassembled WGS sequence"/>
</dbReference>
<dbReference type="EMBL" id="BGPR01048034">
    <property type="protein sequence ID" value="GBO25050.1"/>
    <property type="molecule type" value="Genomic_DNA"/>
</dbReference>
<comment type="caution">
    <text evidence="1">The sequence shown here is derived from an EMBL/GenBank/DDBJ whole genome shotgun (WGS) entry which is preliminary data.</text>
</comment>
<name>A0A4Y2VMX5_ARAVE</name>
<reference evidence="1 2" key="1">
    <citation type="journal article" date="2019" name="Sci. Rep.">
        <title>Orb-weaving spider Araneus ventricosus genome elucidates the spidroin gene catalogue.</title>
        <authorList>
            <person name="Kono N."/>
            <person name="Nakamura H."/>
            <person name="Ohtoshi R."/>
            <person name="Moran D.A.P."/>
            <person name="Shinohara A."/>
            <person name="Yoshida Y."/>
            <person name="Fujiwara M."/>
            <person name="Mori M."/>
            <person name="Tomita M."/>
            <person name="Arakawa K."/>
        </authorList>
    </citation>
    <scope>NUCLEOTIDE SEQUENCE [LARGE SCALE GENOMIC DNA]</scope>
</reference>
<dbReference type="PANTHER" id="PTHR46114">
    <property type="entry name" value="APPLE DOMAIN-CONTAINING PROTEIN"/>
    <property type="match status" value="1"/>
</dbReference>
<gene>
    <name evidence="1" type="ORF">AVEN_270435_1</name>
</gene>
<protein>
    <submittedName>
        <fullName evidence="1">Uncharacterized protein</fullName>
    </submittedName>
</protein>
<evidence type="ECO:0000313" key="1">
    <source>
        <dbReference type="EMBL" id="GBO25050.1"/>
    </source>
</evidence>
<dbReference type="AlphaFoldDB" id="A0A4Y2VMX5"/>
<proteinExistence type="predicted"/>
<accession>A0A4Y2VMX5</accession>
<keyword evidence="2" id="KW-1185">Reference proteome</keyword>
<sequence length="86" mass="9836">MTSFRTRHLLFESLFKKEESLVFCCDIDDLLKELHIAHEPNEWRLFIDASKLNLKAVLLNNGKEIPSIPVAHEGNLPQSKTAFGDD</sequence>